<accession>A0ABR1EI80</accession>
<gene>
    <name evidence="1" type="primary">Necator_chrX.g23363</name>
    <name evidence="1" type="ORF">RB195_023200</name>
</gene>
<keyword evidence="2" id="KW-1185">Reference proteome</keyword>
<comment type="caution">
    <text evidence="1">The sequence shown here is derived from an EMBL/GenBank/DDBJ whole genome shotgun (WGS) entry which is preliminary data.</text>
</comment>
<dbReference type="EMBL" id="JAVFWL010000006">
    <property type="protein sequence ID" value="KAK6762392.1"/>
    <property type="molecule type" value="Genomic_DNA"/>
</dbReference>
<name>A0ABR1EI80_NECAM</name>
<evidence type="ECO:0000313" key="2">
    <source>
        <dbReference type="Proteomes" id="UP001303046"/>
    </source>
</evidence>
<organism evidence="1 2">
    <name type="scientific">Necator americanus</name>
    <name type="common">Human hookworm</name>
    <dbReference type="NCBI Taxonomy" id="51031"/>
    <lineage>
        <taxon>Eukaryota</taxon>
        <taxon>Metazoa</taxon>
        <taxon>Ecdysozoa</taxon>
        <taxon>Nematoda</taxon>
        <taxon>Chromadorea</taxon>
        <taxon>Rhabditida</taxon>
        <taxon>Rhabditina</taxon>
        <taxon>Rhabditomorpha</taxon>
        <taxon>Strongyloidea</taxon>
        <taxon>Ancylostomatidae</taxon>
        <taxon>Bunostominae</taxon>
        <taxon>Necator</taxon>
    </lineage>
</organism>
<sequence>MLCIQLLDEVFVVDFHRSRSLYASLQIRKKTCDTDSFAKYTKEAAEKTSPVLTPLKKLLFLNVPPEALAISARKVSEKEFASSTATGPQERVNIKSKQMFVFSKHPVGIFADIQPIELVDEFCCLGCMLYVGTMAATKKVFSTDAPRPLLHSSP</sequence>
<reference evidence="1 2" key="1">
    <citation type="submission" date="2023-08" db="EMBL/GenBank/DDBJ databases">
        <title>A Necator americanus chromosomal reference genome.</title>
        <authorList>
            <person name="Ilik V."/>
            <person name="Petrzelkova K.J."/>
            <person name="Pardy F."/>
            <person name="Fuh T."/>
            <person name="Niatou-Singa F.S."/>
            <person name="Gouil Q."/>
            <person name="Baker L."/>
            <person name="Ritchie M.E."/>
            <person name="Jex A.R."/>
            <person name="Gazzola D."/>
            <person name="Li H."/>
            <person name="Toshio Fujiwara R."/>
            <person name="Zhan B."/>
            <person name="Aroian R.V."/>
            <person name="Pafco B."/>
            <person name="Schwarz E.M."/>
        </authorList>
    </citation>
    <scope>NUCLEOTIDE SEQUENCE [LARGE SCALE GENOMIC DNA]</scope>
    <source>
        <strain evidence="1 2">Aroian</strain>
        <tissue evidence="1">Whole animal</tissue>
    </source>
</reference>
<evidence type="ECO:0000313" key="1">
    <source>
        <dbReference type="EMBL" id="KAK6762392.1"/>
    </source>
</evidence>
<protein>
    <submittedName>
        <fullName evidence="1">Uncharacterized protein</fullName>
    </submittedName>
</protein>
<dbReference type="Proteomes" id="UP001303046">
    <property type="component" value="Unassembled WGS sequence"/>
</dbReference>
<proteinExistence type="predicted"/>